<dbReference type="Proteomes" id="UP000729733">
    <property type="component" value="Unassembled WGS sequence"/>
</dbReference>
<dbReference type="EMBL" id="JADWDC010000010">
    <property type="protein sequence ID" value="MCC0176525.1"/>
    <property type="molecule type" value="Genomic_DNA"/>
</dbReference>
<keyword evidence="5" id="KW-1185">Reference proteome</keyword>
<dbReference type="PANTHER" id="PTHR43213">
    <property type="entry name" value="BIFUNCTIONAL DTTP/UTP PYROPHOSPHATASE/METHYLTRANSFERASE PROTEIN-RELATED"/>
    <property type="match status" value="1"/>
</dbReference>
<comment type="cofactor">
    <cofactor evidence="1 3">
        <name>a divalent metal cation</name>
        <dbReference type="ChEBI" id="CHEBI:60240"/>
    </cofactor>
</comment>
<dbReference type="RefSeq" id="WP_229639563.1">
    <property type="nucleotide sequence ID" value="NZ_JADWDC010000010.1"/>
</dbReference>
<dbReference type="GO" id="GO:0009117">
    <property type="term" value="P:nucleotide metabolic process"/>
    <property type="evidence" value="ECO:0007669"/>
    <property type="project" value="UniProtKB-KW"/>
</dbReference>
<dbReference type="SUPFAM" id="SSF52972">
    <property type="entry name" value="ITPase-like"/>
    <property type="match status" value="1"/>
</dbReference>
<comment type="caution">
    <text evidence="4">The sequence shown here is derived from an EMBL/GenBank/DDBJ whole genome shotgun (WGS) entry which is preliminary data.</text>
</comment>
<protein>
    <recommendedName>
        <fullName evidence="3">Nucleoside triphosphate pyrophosphatase</fullName>
        <ecNumber evidence="3">3.6.1.9</ecNumber>
    </recommendedName>
    <alternativeName>
        <fullName evidence="3">Nucleotide pyrophosphatase</fullName>
        <shortName evidence="3">Nucleotide PPase</shortName>
    </alternativeName>
</protein>
<reference evidence="4" key="1">
    <citation type="journal article" date="2021" name="Antonie Van Leeuwenhoek">
        <title>Draft genome and description of Waterburya agarophytonicola gen. nov. sp. nov. (Pleurocapsales, Cyanobacteria): a seaweed symbiont.</title>
        <authorList>
            <person name="Bonthond G."/>
            <person name="Shalygin S."/>
            <person name="Bayer T."/>
            <person name="Weinberger F."/>
        </authorList>
    </citation>
    <scope>NUCLEOTIDE SEQUENCE</scope>
    <source>
        <strain evidence="4">KI4</strain>
    </source>
</reference>
<dbReference type="AlphaFoldDB" id="A0A964BRK9"/>
<comment type="caution">
    <text evidence="3">Lacks conserved residue(s) required for the propagation of feature annotation.</text>
</comment>
<dbReference type="InterPro" id="IPR003697">
    <property type="entry name" value="Maf-like"/>
</dbReference>
<evidence type="ECO:0000313" key="5">
    <source>
        <dbReference type="Proteomes" id="UP000729733"/>
    </source>
</evidence>
<comment type="subcellular location">
    <subcellularLocation>
        <location evidence="3">Cytoplasm</location>
    </subcellularLocation>
</comment>
<dbReference type="HAMAP" id="MF_00528">
    <property type="entry name" value="Maf"/>
    <property type="match status" value="1"/>
</dbReference>
<evidence type="ECO:0000256" key="2">
    <source>
        <dbReference type="ARBA" id="ARBA00022801"/>
    </source>
</evidence>
<evidence type="ECO:0000256" key="3">
    <source>
        <dbReference type="HAMAP-Rule" id="MF_00528"/>
    </source>
</evidence>
<sequence>MSVKNTSVDLKFVLASASPARLKLLRMVGIEPIVCKSDFDEDAVRLEDAEELVTTLAKCKAETVAPKFGTALVLGCDSVLTVNDRIYGKPESPQIAIARWRGMRGKMGKIYTGHALIDLKQQRQIIRCGITKVYFADISDRTIEAYIATGEPLNCAGSFALEGKGGMFVDKIEGCHSNVIGLSLPLLYQMTEQLGYNATSFWH</sequence>
<keyword evidence="3" id="KW-0546">Nucleotide metabolism</keyword>
<name>A0A964BRK9_9CYAN</name>
<dbReference type="NCBIfam" id="TIGR00172">
    <property type="entry name" value="maf"/>
    <property type="match status" value="1"/>
</dbReference>
<proteinExistence type="inferred from homology"/>
<comment type="similarity">
    <text evidence="3">Belongs to the Maf family.</text>
</comment>
<gene>
    <name evidence="4" type="primary">maf</name>
    <name evidence="4" type="ORF">I4641_05970</name>
</gene>
<organism evidence="4 5">
    <name type="scientific">Waterburya agarophytonicola KI4</name>
    <dbReference type="NCBI Taxonomy" id="2874699"/>
    <lineage>
        <taxon>Bacteria</taxon>
        <taxon>Bacillati</taxon>
        <taxon>Cyanobacteriota</taxon>
        <taxon>Cyanophyceae</taxon>
        <taxon>Pleurocapsales</taxon>
        <taxon>Hyellaceae</taxon>
        <taxon>Waterburya</taxon>
        <taxon>Waterburya agarophytonicola</taxon>
    </lineage>
</organism>
<dbReference type="PIRSF" id="PIRSF006305">
    <property type="entry name" value="Maf"/>
    <property type="match status" value="1"/>
</dbReference>
<comment type="function">
    <text evidence="3">Nucleoside triphosphate pyrophosphatase. May have a dual role in cell division arrest and in preventing the incorporation of modified nucleotides into cellular nucleic acids.</text>
</comment>
<dbReference type="PANTHER" id="PTHR43213:SF5">
    <property type="entry name" value="BIFUNCTIONAL DTTP_UTP PYROPHOSPHATASE_METHYLTRANSFERASE PROTEIN-RELATED"/>
    <property type="match status" value="1"/>
</dbReference>
<keyword evidence="3" id="KW-0963">Cytoplasm</keyword>
<dbReference type="GO" id="GO:0047429">
    <property type="term" value="F:nucleoside triphosphate diphosphatase activity"/>
    <property type="evidence" value="ECO:0007669"/>
    <property type="project" value="UniProtKB-EC"/>
</dbReference>
<dbReference type="InterPro" id="IPR029001">
    <property type="entry name" value="ITPase-like_fam"/>
</dbReference>
<dbReference type="Gene3D" id="3.90.950.10">
    <property type="match status" value="1"/>
</dbReference>
<comment type="catalytic activity">
    <reaction evidence="3">
        <text>a ribonucleoside 5'-triphosphate + H2O = a ribonucleoside 5'-phosphate + diphosphate + H(+)</text>
        <dbReference type="Rhea" id="RHEA:23996"/>
        <dbReference type="ChEBI" id="CHEBI:15377"/>
        <dbReference type="ChEBI" id="CHEBI:15378"/>
        <dbReference type="ChEBI" id="CHEBI:33019"/>
        <dbReference type="ChEBI" id="CHEBI:58043"/>
        <dbReference type="ChEBI" id="CHEBI:61557"/>
        <dbReference type="EC" id="3.6.1.9"/>
    </reaction>
</comment>
<evidence type="ECO:0000256" key="1">
    <source>
        <dbReference type="ARBA" id="ARBA00001968"/>
    </source>
</evidence>
<dbReference type="CDD" id="cd00555">
    <property type="entry name" value="Maf"/>
    <property type="match status" value="1"/>
</dbReference>
<comment type="catalytic activity">
    <reaction evidence="3">
        <text>a 2'-deoxyribonucleoside 5'-triphosphate + H2O = a 2'-deoxyribonucleoside 5'-phosphate + diphosphate + H(+)</text>
        <dbReference type="Rhea" id="RHEA:44644"/>
        <dbReference type="ChEBI" id="CHEBI:15377"/>
        <dbReference type="ChEBI" id="CHEBI:15378"/>
        <dbReference type="ChEBI" id="CHEBI:33019"/>
        <dbReference type="ChEBI" id="CHEBI:61560"/>
        <dbReference type="ChEBI" id="CHEBI:65317"/>
        <dbReference type="EC" id="3.6.1.9"/>
    </reaction>
</comment>
<accession>A0A964BRK9</accession>
<keyword evidence="2 3" id="KW-0378">Hydrolase</keyword>
<dbReference type="Pfam" id="PF02545">
    <property type="entry name" value="Maf"/>
    <property type="match status" value="1"/>
</dbReference>
<dbReference type="EC" id="3.6.1.9" evidence="3"/>
<dbReference type="GO" id="GO:0005737">
    <property type="term" value="C:cytoplasm"/>
    <property type="evidence" value="ECO:0007669"/>
    <property type="project" value="UniProtKB-SubCell"/>
</dbReference>
<feature type="active site" description="Proton acceptor" evidence="3">
    <location>
        <position position="77"/>
    </location>
</feature>
<evidence type="ECO:0000313" key="4">
    <source>
        <dbReference type="EMBL" id="MCC0176525.1"/>
    </source>
</evidence>